<feature type="domain" description="HAT C-terminal dimerisation" evidence="1">
    <location>
        <begin position="28"/>
        <end position="80"/>
    </location>
</feature>
<evidence type="ECO:0000313" key="2">
    <source>
        <dbReference type="EMBL" id="CEK94760.1"/>
    </source>
</evidence>
<accession>A0A0B7BRE7</accession>
<evidence type="ECO:0000259" key="1">
    <source>
        <dbReference type="Pfam" id="PF05699"/>
    </source>
</evidence>
<dbReference type="EMBL" id="HACG01047897">
    <property type="protein sequence ID" value="CEK94762.1"/>
    <property type="molecule type" value="Transcribed_RNA"/>
</dbReference>
<dbReference type="AlphaFoldDB" id="A0A0B7BRE7"/>
<protein>
    <recommendedName>
        <fullName evidence="1">HAT C-terminal dimerisation domain-containing protein</fullName>
    </recommendedName>
</protein>
<sequence length="130" mass="14146">MSANKSRPRQRKGVGTTPTFVVGGNESVKELATFALTCLITPVSIAVIERVFSLVLSVKTKARNRTQLQLLDAILRIRTELLISNKCCKDFTASPNMIKSLSTDKVYGAGFSGEDSVMALIWSSSYDVGE</sequence>
<dbReference type="EMBL" id="HACG01047895">
    <property type="protein sequence ID" value="CEK94760.1"/>
    <property type="molecule type" value="Transcribed_RNA"/>
</dbReference>
<dbReference type="GO" id="GO:0046983">
    <property type="term" value="F:protein dimerization activity"/>
    <property type="evidence" value="ECO:0007669"/>
    <property type="project" value="InterPro"/>
</dbReference>
<dbReference type="Pfam" id="PF05699">
    <property type="entry name" value="Dimer_Tnp_hAT"/>
    <property type="match status" value="1"/>
</dbReference>
<organism evidence="2">
    <name type="scientific">Arion vulgaris</name>
    <dbReference type="NCBI Taxonomy" id="1028688"/>
    <lineage>
        <taxon>Eukaryota</taxon>
        <taxon>Metazoa</taxon>
        <taxon>Spiralia</taxon>
        <taxon>Lophotrochozoa</taxon>
        <taxon>Mollusca</taxon>
        <taxon>Gastropoda</taxon>
        <taxon>Heterobranchia</taxon>
        <taxon>Euthyneura</taxon>
        <taxon>Panpulmonata</taxon>
        <taxon>Eupulmonata</taxon>
        <taxon>Stylommatophora</taxon>
        <taxon>Helicina</taxon>
        <taxon>Arionoidea</taxon>
        <taxon>Arionidae</taxon>
        <taxon>Arion</taxon>
    </lineage>
</organism>
<evidence type="ECO:0000313" key="3">
    <source>
        <dbReference type="EMBL" id="CEK94762.1"/>
    </source>
</evidence>
<name>A0A0B7BRE7_9EUPU</name>
<dbReference type="InterPro" id="IPR008906">
    <property type="entry name" value="HATC_C_dom"/>
</dbReference>
<reference evidence="2" key="1">
    <citation type="submission" date="2014-12" db="EMBL/GenBank/DDBJ databases">
        <title>Insight into the proteome of Arion vulgaris.</title>
        <authorList>
            <person name="Aradska J."/>
            <person name="Bulat T."/>
            <person name="Smidak R."/>
            <person name="Sarate P."/>
            <person name="Gangsoo J."/>
            <person name="Sialana F."/>
            <person name="Bilban M."/>
            <person name="Lubec G."/>
        </authorList>
    </citation>
    <scope>NUCLEOTIDE SEQUENCE</scope>
    <source>
        <tissue evidence="2">Skin</tissue>
    </source>
</reference>
<proteinExistence type="predicted"/>
<gene>
    <name evidence="2" type="primary">ORF203747</name>
    <name evidence="3" type="synonym">ORF203753</name>
</gene>